<dbReference type="SUPFAM" id="SSF51445">
    <property type="entry name" value="(Trans)glycosidases"/>
    <property type="match status" value="1"/>
</dbReference>
<dbReference type="GO" id="GO:0005992">
    <property type="term" value="P:trehalose biosynthetic process"/>
    <property type="evidence" value="ECO:0007669"/>
    <property type="project" value="TreeGrafter"/>
</dbReference>
<keyword evidence="3" id="KW-1185">Reference proteome</keyword>
<dbReference type="SMART" id="SM00642">
    <property type="entry name" value="Aamy"/>
    <property type="match status" value="1"/>
</dbReference>
<dbReference type="Gene3D" id="3.20.20.80">
    <property type="entry name" value="Glycosidases"/>
    <property type="match status" value="1"/>
</dbReference>
<dbReference type="PANTHER" id="PTHR10357">
    <property type="entry name" value="ALPHA-AMYLASE FAMILY MEMBER"/>
    <property type="match status" value="1"/>
</dbReference>
<dbReference type="Gene3D" id="1.10.150.200">
    <property type="entry name" value="Maltooligosyl trehalose synthase, domain 3"/>
    <property type="match status" value="1"/>
</dbReference>
<dbReference type="EMBL" id="JOKM01000093">
    <property type="protein sequence ID" value="KGB21950.1"/>
    <property type="molecule type" value="Genomic_DNA"/>
</dbReference>
<dbReference type="InterPro" id="IPR013797">
    <property type="entry name" value="Maltooligo_trehalose_synth_4"/>
</dbReference>
<dbReference type="Pfam" id="PF00128">
    <property type="entry name" value="Alpha-amylase"/>
    <property type="match status" value="1"/>
</dbReference>
<dbReference type="RefSeq" id="WP_035381482.1">
    <property type="nucleotide sequence ID" value="NZ_JACAOJ010000011.1"/>
</dbReference>
<keyword evidence="2" id="KW-0413">Isomerase</keyword>
<comment type="caution">
    <text evidence="2">The sequence shown here is derived from an EMBL/GenBank/DDBJ whole genome shotgun (WGS) entry which is preliminary data.</text>
</comment>
<dbReference type="Gene3D" id="1.10.10.470">
    <property type="entry name" value="Maltooligosyl trehalose synthase, domain 4"/>
    <property type="match status" value="1"/>
</dbReference>
<gene>
    <name evidence="2" type="ORF">AtDm6_2716</name>
</gene>
<accession>A0A094YIT1</accession>
<dbReference type="CDD" id="cd11336">
    <property type="entry name" value="AmyAc_MTSase"/>
    <property type="match status" value="1"/>
</dbReference>
<dbReference type="PANTHER" id="PTHR10357:SF216">
    <property type="entry name" value="MALTOOLIGOSYL TREHALOSE SYNTHASE-RELATED"/>
    <property type="match status" value="1"/>
</dbReference>
<protein>
    <submittedName>
        <fullName evidence="2">Malto-oligosyltrehalose synthase</fullName>
        <ecNumber evidence="2">5.4.99.15</ecNumber>
    </submittedName>
</protein>
<dbReference type="GeneID" id="89479903"/>
<dbReference type="InterPro" id="IPR006047">
    <property type="entry name" value="GH13_cat_dom"/>
</dbReference>
<reference evidence="2 3" key="1">
    <citation type="submission" date="2014-06" db="EMBL/GenBank/DDBJ databases">
        <title>Functional and comparative genomic analyses of the Drosophila gut microbiota identify candidate symbiosis factors.</title>
        <authorList>
            <person name="Newell P.D."/>
            <person name="Chaston J.M."/>
            <person name="Douglas A.E."/>
        </authorList>
    </citation>
    <scope>NUCLEOTIDE SEQUENCE [LARGE SCALE GENOMIC DNA]</scope>
    <source>
        <strain evidence="2 3">DmCS_006</strain>
    </source>
</reference>
<evidence type="ECO:0000259" key="1">
    <source>
        <dbReference type="SMART" id="SM00642"/>
    </source>
</evidence>
<evidence type="ECO:0000313" key="3">
    <source>
        <dbReference type="Proteomes" id="UP000029448"/>
    </source>
</evidence>
<dbReference type="Proteomes" id="UP000029448">
    <property type="component" value="Unassembled WGS sequence"/>
</dbReference>
<sequence length="878" mass="100700">MTTLRATLRLQIHKDFTLYDACEHIDYYKELGISHLYLSPLFEARPGSSHGYDTIDYSRISQERGGDAGLLQLSKAAHARGIGLILDIVPNHMAVGADNRWWQDVLTWGRSSRYAPFFDIDWSETRHRPGNTILLPFLDRPYGEALKDGLLILYYDAEKASFSIRHYEHSFPICPEHLSLDTKNNCGPEELHNSTQNILDFYNIPSKEQRERLHTLLEKQCYRLAWWRVADETINWRRFFNITDLIALNIDKDFVFDAVHAYALTLYEHGVIDGFRVDHVDGLALPGHYCQHLRQEMQQRNAFRPSLSPEEPILFIEKILADGEKLPSAWQVTGTTGYDFLEEVSLLLHDDSGEDCLTALWAETAPDWSGYGAESQSARIEVAETLLSGATDNFIATLYCLTRQDITLRDFTERDVRLLITTLLSLLHIYRTYSADNLNQTGYLSPISGNQTIFLEHAYEQLTKKMPIRLSPLLNWIREKLAGKYNDHEIVRSFEHLSAPLAAKAIEDTVFYRYGRLLSRNDVGTDPAHFSMSSAQFHQAMRARRKHYPDSMLATATHDHKRGEDARARLAVLSSCSSEWSEVVATWSTINAPLKGQYGPDKIDELILYQTLIGAWPLEQISPSVSFKERVSAWQIKAIREAKRHGSWADPDENYETDCLKFIEKVFQHEPFLIEFNLFFQKIAPAGALNGLTQTLLRFTVPGVPDTYQGTEWWDFSLVDPDNRKAVDYKARSKALLGKKPFWQAAKHWENGHIKQILIQKILEIRGLWPSLFAEGDYSSITVEANFAKSLVSFVRHTTTEKILILAPKHGFLLNPDSIDLNTLDFLQSGRKIIEKTEYTWKSILWENVCIRRSGEVTIPPSCRYFPVDILVPDFDET</sequence>
<evidence type="ECO:0000313" key="2">
    <source>
        <dbReference type="EMBL" id="KGB21950.1"/>
    </source>
</evidence>
<dbReference type="EC" id="5.4.99.15" evidence="2"/>
<feature type="domain" description="Glycosyl hydrolase family 13 catalytic" evidence="1">
    <location>
        <begin position="11"/>
        <end position="469"/>
    </location>
</feature>
<dbReference type="AlphaFoldDB" id="A0A094YIT1"/>
<proteinExistence type="predicted"/>
<name>A0A094YIT1_9PROT</name>
<dbReference type="PATRIC" id="fig|104102.7.peg.2680"/>
<dbReference type="GO" id="GO:0047470">
    <property type="term" value="F:(1,4)-alpha-D-glucan 1-alpha-D-glucosylmutase activity"/>
    <property type="evidence" value="ECO:0007669"/>
    <property type="project" value="UniProtKB-EC"/>
</dbReference>
<organism evidence="2 3">
    <name type="scientific">Acetobacter tropicalis</name>
    <dbReference type="NCBI Taxonomy" id="104102"/>
    <lineage>
        <taxon>Bacteria</taxon>
        <taxon>Pseudomonadati</taxon>
        <taxon>Pseudomonadota</taxon>
        <taxon>Alphaproteobacteria</taxon>
        <taxon>Acetobacterales</taxon>
        <taxon>Acetobacteraceae</taxon>
        <taxon>Acetobacter</taxon>
    </lineage>
</organism>
<dbReference type="STRING" id="104102.AtDm6_2716"/>
<dbReference type="Gene3D" id="3.30.1590.10">
    <property type="entry name" value="Maltooligosyl trehalose synthase, domain 2"/>
    <property type="match status" value="1"/>
</dbReference>
<dbReference type="NCBIfam" id="TIGR02401">
    <property type="entry name" value="trehalose_TreY"/>
    <property type="match status" value="1"/>
</dbReference>
<dbReference type="InterPro" id="IPR017853">
    <property type="entry name" value="GH"/>
</dbReference>
<dbReference type="InterPro" id="IPR012767">
    <property type="entry name" value="Trehalose_TreY"/>
</dbReference>
<dbReference type="GO" id="GO:0030980">
    <property type="term" value="P:alpha-glucan catabolic process"/>
    <property type="evidence" value="ECO:0007669"/>
    <property type="project" value="TreeGrafter"/>
</dbReference>